<name>A0ABV6IKQ8_9PROT</name>
<evidence type="ECO:0000256" key="1">
    <source>
        <dbReference type="ARBA" id="ARBA00004418"/>
    </source>
</evidence>
<evidence type="ECO:0000259" key="8">
    <source>
        <dbReference type="Pfam" id="PF16822"/>
    </source>
</evidence>
<evidence type="ECO:0000313" key="10">
    <source>
        <dbReference type="Proteomes" id="UP001589789"/>
    </source>
</evidence>
<keyword evidence="9" id="KW-0132">Cell division</keyword>
<dbReference type="Proteomes" id="UP001589789">
    <property type="component" value="Unassembled WGS sequence"/>
</dbReference>
<keyword evidence="4" id="KW-0732">Signal</keyword>
<evidence type="ECO:0000256" key="2">
    <source>
        <dbReference type="ARBA" id="ARBA00005182"/>
    </source>
</evidence>
<dbReference type="GO" id="GO:0051301">
    <property type="term" value="P:cell division"/>
    <property type="evidence" value="ECO:0007669"/>
    <property type="project" value="UniProtKB-KW"/>
</dbReference>
<accession>A0ABV6IKQ8</accession>
<dbReference type="Pfam" id="PF16822">
    <property type="entry name" value="ALGX"/>
    <property type="match status" value="1"/>
</dbReference>
<gene>
    <name evidence="9" type="ORF">ACFFIC_01295</name>
</gene>
<sequence>MSDAPWKNAHRAAVLQGAAAAALLALGAWQGVAAIASPQGQQRLRPALNLEAFLSGRMTGAVNHVMAHELPADPLLRAAGGVFRYNLFHSGGPAVRVGCAETLFLAEELRPWPEADLAMGARAEGVRRLRDALGARNIALAVAIVPDKARVEAAKLCGAPRSAQAEARHDAFVAALRGQGVEPVVLLPALLAVEARGGAYWRTDTHWNQEGARAAAEAIAAATEAIPLARGEDWRTAAAPQETDGPGDLLRITSLDRVPDALRPRPDRQHAERTEKAEDASDGGGLLDEAPSPEVALVGSSYSVNANFHGALQAAMRSAVVNAATAGGGFAGSAATYFSGETFRQAPPKLVIWEIPERVVAQPLTPAEQEFLRQWEARR</sequence>
<evidence type="ECO:0000256" key="5">
    <source>
        <dbReference type="ARBA" id="ARBA00022764"/>
    </source>
</evidence>
<keyword evidence="9" id="KW-0131">Cell cycle</keyword>
<evidence type="ECO:0000256" key="4">
    <source>
        <dbReference type="ARBA" id="ARBA00022729"/>
    </source>
</evidence>
<comment type="subcellular location">
    <subcellularLocation>
        <location evidence="1">Periplasm</location>
    </subcellularLocation>
</comment>
<evidence type="ECO:0000256" key="7">
    <source>
        <dbReference type="SAM" id="MobiDB-lite"/>
    </source>
</evidence>
<proteinExistence type="predicted"/>
<feature type="domain" description="AlgX/AlgJ SGNH hydrolase-like" evidence="8">
    <location>
        <begin position="95"/>
        <end position="357"/>
    </location>
</feature>
<comment type="caution">
    <text evidence="9">The sequence shown here is derived from an EMBL/GenBank/DDBJ whole genome shotgun (WGS) entry which is preliminary data.</text>
</comment>
<comment type="pathway">
    <text evidence="2">Glycan biosynthesis; alginate biosynthesis.</text>
</comment>
<dbReference type="EMBL" id="JBHLVZ010000001">
    <property type="protein sequence ID" value="MFC0384181.1"/>
    <property type="molecule type" value="Genomic_DNA"/>
</dbReference>
<dbReference type="InterPro" id="IPR031811">
    <property type="entry name" value="ALGX/ALGJ_SGNH-like"/>
</dbReference>
<dbReference type="RefSeq" id="WP_377048204.1">
    <property type="nucleotide sequence ID" value="NZ_JBHLVZ010000001.1"/>
</dbReference>
<keyword evidence="5" id="KW-0574">Periplasm</keyword>
<protein>
    <submittedName>
        <fullName evidence="9">Cell division protein FtsQ</fullName>
    </submittedName>
</protein>
<feature type="region of interest" description="Disordered" evidence="7">
    <location>
        <begin position="238"/>
        <end position="291"/>
    </location>
</feature>
<evidence type="ECO:0000256" key="6">
    <source>
        <dbReference type="ARBA" id="ARBA00022841"/>
    </source>
</evidence>
<keyword evidence="3" id="KW-0808">Transferase</keyword>
<organism evidence="9 10">
    <name type="scientific">Muricoccus vinaceus</name>
    <dbReference type="NCBI Taxonomy" id="424704"/>
    <lineage>
        <taxon>Bacteria</taxon>
        <taxon>Pseudomonadati</taxon>
        <taxon>Pseudomonadota</taxon>
        <taxon>Alphaproteobacteria</taxon>
        <taxon>Acetobacterales</taxon>
        <taxon>Roseomonadaceae</taxon>
        <taxon>Muricoccus</taxon>
    </lineage>
</organism>
<reference evidence="9 10" key="1">
    <citation type="submission" date="2024-09" db="EMBL/GenBank/DDBJ databases">
        <authorList>
            <person name="Sun Q."/>
            <person name="Mori K."/>
        </authorList>
    </citation>
    <scope>NUCLEOTIDE SEQUENCE [LARGE SCALE GENOMIC DNA]</scope>
    <source>
        <strain evidence="9 10">CCM 7468</strain>
    </source>
</reference>
<keyword evidence="10" id="KW-1185">Reference proteome</keyword>
<feature type="compositionally biased region" description="Basic and acidic residues" evidence="7">
    <location>
        <begin position="257"/>
        <end position="279"/>
    </location>
</feature>
<evidence type="ECO:0000256" key="3">
    <source>
        <dbReference type="ARBA" id="ARBA00022679"/>
    </source>
</evidence>
<evidence type="ECO:0000313" key="9">
    <source>
        <dbReference type="EMBL" id="MFC0384181.1"/>
    </source>
</evidence>
<keyword evidence="6" id="KW-0016">Alginate biosynthesis</keyword>